<proteinExistence type="inferred from homology"/>
<dbReference type="Pfam" id="PF00478">
    <property type="entry name" value="IMPDH"/>
    <property type="match status" value="1"/>
</dbReference>
<name>A1RZ33_THEPD</name>
<protein>
    <submittedName>
        <fullName evidence="3">Inosine-5'-monophosphate dehydrogenase</fullName>
        <ecNumber evidence="3">1.1.1.205</ecNumber>
    </submittedName>
</protein>
<sequence length="349" mass="36555">MGLFEEKIKNSELGLSFDDVLLVPKYSDVRIDEVDVSTRLTKNLLLKIPIISSPMDTVTGFEMARKLGELGGLGVLPRNIPLDAVVEYVKKISGENLPVGVAVGPFDDERVSKALDAGASIIVIDTAHGHSRNVLEATRRYAGMGAEVMAGNIVTAEAALDLIGAGAVSLRVGVGPGHACTTREVAGVGYPQLSAVAKVADAARSHGVSVVADGGIEKPADIVKALAAGADAVMLGYLLAGSDEAPGHVVVRGGECFKVYRGMGSRGALRSGSTRYGEFKRVPEGVEGLVPCRGPVEGVVEFLVNGLKQGMGYVGARNLEELRVKAEFVRLTHAGVRESGPRGLLEVKY</sequence>
<dbReference type="Gene3D" id="3.20.20.70">
    <property type="entry name" value="Aldolase class I"/>
    <property type="match status" value="1"/>
</dbReference>
<dbReference type="Proteomes" id="UP000000641">
    <property type="component" value="Chromosome"/>
</dbReference>
<evidence type="ECO:0000259" key="2">
    <source>
        <dbReference type="Pfam" id="PF00478"/>
    </source>
</evidence>
<dbReference type="AlphaFoldDB" id="A1RZ33"/>
<accession>A1RZ33</accession>
<dbReference type="HOGENOM" id="CLU_022552_5_0_2"/>
<dbReference type="PANTHER" id="PTHR11911:SF111">
    <property type="entry name" value="INOSINE-5'-MONOPHOSPHATE DEHYDROGENASE"/>
    <property type="match status" value="1"/>
</dbReference>
<dbReference type="OrthoDB" id="30701at2157"/>
<dbReference type="PANTHER" id="PTHR11911">
    <property type="entry name" value="INOSINE-5-MONOPHOSPHATE DEHYDROGENASE RELATED"/>
    <property type="match status" value="1"/>
</dbReference>
<dbReference type="RefSeq" id="WP_011752728.1">
    <property type="nucleotide sequence ID" value="NC_008698.1"/>
</dbReference>
<reference evidence="4" key="1">
    <citation type="journal article" date="2008" name="J. Bacteriol.">
        <title>Genome sequence of Thermofilum pendens reveals an exceptional loss of biosynthetic pathways without genome reduction.</title>
        <authorList>
            <person name="Anderson I."/>
            <person name="Rodriguez J."/>
            <person name="Susanti D."/>
            <person name="Porat I."/>
            <person name="Reich C."/>
            <person name="Ulrich L.E."/>
            <person name="Elkins J.G."/>
            <person name="Mavromatis K."/>
            <person name="Lykidis A."/>
            <person name="Kim E."/>
            <person name="Thompson L.S."/>
            <person name="Nolan M."/>
            <person name="Land M."/>
            <person name="Copeland A."/>
            <person name="Lapidus A."/>
            <person name="Lucas S."/>
            <person name="Detter C."/>
            <person name="Zhulin I.B."/>
            <person name="Olsen G.J."/>
            <person name="Whitman W."/>
            <person name="Mukhopadhyay B."/>
            <person name="Bristow J."/>
            <person name="Kyrpides N."/>
        </authorList>
    </citation>
    <scope>NUCLEOTIDE SEQUENCE [LARGE SCALE GENOMIC DNA]</scope>
    <source>
        <strain evidence="4">DSM 2475 / Hrk 5</strain>
    </source>
</reference>
<evidence type="ECO:0000313" key="3">
    <source>
        <dbReference type="EMBL" id="ABL78463.1"/>
    </source>
</evidence>
<dbReference type="GeneID" id="4601450"/>
<evidence type="ECO:0000256" key="1">
    <source>
        <dbReference type="ARBA" id="ARBA00005502"/>
    </source>
</evidence>
<dbReference type="EnsemblBacteria" id="ABL78463">
    <property type="protein sequence ID" value="ABL78463"/>
    <property type="gene ID" value="Tpen_1064"/>
</dbReference>
<dbReference type="FunFam" id="3.20.20.70:FF:000424">
    <property type="entry name" value="Inosine-5'-monophosphate dehydrogenase 2"/>
    <property type="match status" value="1"/>
</dbReference>
<dbReference type="CDD" id="cd00381">
    <property type="entry name" value="IMPDH"/>
    <property type="match status" value="1"/>
</dbReference>
<dbReference type="EMBL" id="CP000505">
    <property type="protein sequence ID" value="ABL78463.1"/>
    <property type="molecule type" value="Genomic_DNA"/>
</dbReference>
<keyword evidence="3" id="KW-0560">Oxidoreductase</keyword>
<dbReference type="eggNOG" id="arCOG00612">
    <property type="taxonomic scope" value="Archaea"/>
</dbReference>
<feature type="domain" description="IMP dehydrogenase/GMP reductase" evidence="2">
    <location>
        <begin position="14"/>
        <end position="341"/>
    </location>
</feature>
<dbReference type="EC" id="1.1.1.205" evidence="3"/>
<dbReference type="InterPro" id="IPR005990">
    <property type="entry name" value="IMP_DH"/>
</dbReference>
<dbReference type="InterPro" id="IPR001093">
    <property type="entry name" value="IMP_DH_GMPRt"/>
</dbReference>
<gene>
    <name evidence="3" type="ordered locus">Tpen_1064</name>
</gene>
<dbReference type="GO" id="GO:0006183">
    <property type="term" value="P:GTP biosynthetic process"/>
    <property type="evidence" value="ECO:0007669"/>
    <property type="project" value="TreeGrafter"/>
</dbReference>
<organism evidence="3 4">
    <name type="scientific">Thermofilum pendens (strain DSM 2475 / Hrk 5)</name>
    <dbReference type="NCBI Taxonomy" id="368408"/>
    <lineage>
        <taxon>Archaea</taxon>
        <taxon>Thermoproteota</taxon>
        <taxon>Thermoprotei</taxon>
        <taxon>Thermofilales</taxon>
        <taxon>Thermofilaceae</taxon>
        <taxon>Thermofilum</taxon>
    </lineage>
</organism>
<comment type="similarity">
    <text evidence="1">Belongs to the IMPDH/GMPR family.</text>
</comment>
<dbReference type="InterPro" id="IPR013785">
    <property type="entry name" value="Aldolase_TIM"/>
</dbReference>
<dbReference type="KEGG" id="tpe:Tpen_1064"/>
<dbReference type="SUPFAM" id="SSF51412">
    <property type="entry name" value="Inosine monophosphate dehydrogenase (IMPDH)"/>
    <property type="match status" value="1"/>
</dbReference>
<dbReference type="SMART" id="SM01240">
    <property type="entry name" value="IMPDH"/>
    <property type="match status" value="1"/>
</dbReference>
<keyword evidence="4" id="KW-1185">Reference proteome</keyword>
<dbReference type="GO" id="GO:0003938">
    <property type="term" value="F:IMP dehydrogenase activity"/>
    <property type="evidence" value="ECO:0007669"/>
    <property type="project" value="UniProtKB-EC"/>
</dbReference>
<evidence type="ECO:0000313" key="4">
    <source>
        <dbReference type="Proteomes" id="UP000000641"/>
    </source>
</evidence>
<dbReference type="STRING" id="368408.Tpen_1064"/>